<dbReference type="SUPFAM" id="SSF55073">
    <property type="entry name" value="Nucleotide cyclase"/>
    <property type="match status" value="1"/>
</dbReference>
<feature type="domain" description="PAS" evidence="3">
    <location>
        <begin position="201"/>
        <end position="271"/>
    </location>
</feature>
<evidence type="ECO:0000259" key="4">
    <source>
        <dbReference type="PROSITE" id="PS50113"/>
    </source>
</evidence>
<dbReference type="Gene3D" id="3.30.450.20">
    <property type="entry name" value="PAS domain"/>
    <property type="match status" value="2"/>
</dbReference>
<dbReference type="InterPro" id="IPR000014">
    <property type="entry name" value="PAS"/>
</dbReference>
<dbReference type="SUPFAM" id="SSF55785">
    <property type="entry name" value="PYP-like sensor domain (PAS domain)"/>
    <property type="match status" value="2"/>
</dbReference>
<evidence type="ECO:0008006" key="9">
    <source>
        <dbReference type="Google" id="ProtNLM"/>
    </source>
</evidence>
<feature type="region of interest" description="Disordered" evidence="1">
    <location>
        <begin position="757"/>
        <end position="809"/>
    </location>
</feature>
<dbReference type="InterPro" id="IPR001610">
    <property type="entry name" value="PAC"/>
</dbReference>
<dbReference type="Gene3D" id="3.30.70.270">
    <property type="match status" value="1"/>
</dbReference>
<dbReference type="PROSITE" id="PS50887">
    <property type="entry name" value="GGDEF"/>
    <property type="match status" value="1"/>
</dbReference>
<dbReference type="PANTHER" id="PTHR44757">
    <property type="entry name" value="DIGUANYLATE CYCLASE DGCP"/>
    <property type="match status" value="1"/>
</dbReference>
<gene>
    <name evidence="7" type="ORF">CGE01nite_25320</name>
</gene>
<dbReference type="EMBL" id="BJLQ01000030">
    <property type="protein sequence ID" value="GEA85281.1"/>
    <property type="molecule type" value="Genomic_DNA"/>
</dbReference>
<name>A0A4Y3KLI4_9CELL</name>
<feature type="domain" description="EAL" evidence="5">
    <location>
        <begin position="500"/>
        <end position="751"/>
    </location>
</feature>
<proteinExistence type="predicted"/>
<dbReference type="InterPro" id="IPR000160">
    <property type="entry name" value="GGDEF_dom"/>
</dbReference>
<dbReference type="SUPFAM" id="SSF141868">
    <property type="entry name" value="EAL domain-like"/>
    <property type="match status" value="1"/>
</dbReference>
<dbReference type="InterPro" id="IPR035919">
    <property type="entry name" value="EAL_sf"/>
</dbReference>
<evidence type="ECO:0000259" key="6">
    <source>
        <dbReference type="PROSITE" id="PS50887"/>
    </source>
</evidence>
<dbReference type="Pfam" id="PF00990">
    <property type="entry name" value="GGDEF"/>
    <property type="match status" value="1"/>
</dbReference>
<dbReference type="SMART" id="SM00052">
    <property type="entry name" value="EAL"/>
    <property type="match status" value="1"/>
</dbReference>
<feature type="domain" description="PAC" evidence="4">
    <location>
        <begin position="275"/>
        <end position="327"/>
    </location>
</feature>
<dbReference type="InterPro" id="IPR000700">
    <property type="entry name" value="PAS-assoc_C"/>
</dbReference>
<comment type="caution">
    <text evidence="7">The sequence shown here is derived from an EMBL/GenBank/DDBJ whole genome shotgun (WGS) entry which is preliminary data.</text>
</comment>
<evidence type="ECO:0000313" key="8">
    <source>
        <dbReference type="Proteomes" id="UP000320461"/>
    </source>
</evidence>
<dbReference type="InterPro" id="IPR029787">
    <property type="entry name" value="Nucleotide_cyclase"/>
</dbReference>
<evidence type="ECO:0000259" key="3">
    <source>
        <dbReference type="PROSITE" id="PS50112"/>
    </source>
</evidence>
<dbReference type="CDD" id="cd01948">
    <property type="entry name" value="EAL"/>
    <property type="match status" value="1"/>
</dbReference>
<evidence type="ECO:0000313" key="7">
    <source>
        <dbReference type="EMBL" id="GEA85281.1"/>
    </source>
</evidence>
<dbReference type="InterPro" id="IPR013767">
    <property type="entry name" value="PAS_fold"/>
</dbReference>
<dbReference type="PROSITE" id="PS50113">
    <property type="entry name" value="PAC"/>
    <property type="match status" value="1"/>
</dbReference>
<dbReference type="Proteomes" id="UP000320461">
    <property type="component" value="Unassembled WGS sequence"/>
</dbReference>
<dbReference type="SMART" id="SM00267">
    <property type="entry name" value="GGDEF"/>
    <property type="match status" value="1"/>
</dbReference>
<dbReference type="AlphaFoldDB" id="A0A4Y3KLI4"/>
<feature type="compositionally biased region" description="Low complexity" evidence="1">
    <location>
        <begin position="771"/>
        <end position="785"/>
    </location>
</feature>
<evidence type="ECO:0000256" key="2">
    <source>
        <dbReference type="SAM" id="Phobius"/>
    </source>
</evidence>
<dbReference type="SMART" id="SM00091">
    <property type="entry name" value="PAS"/>
    <property type="match status" value="2"/>
</dbReference>
<evidence type="ECO:0000256" key="1">
    <source>
        <dbReference type="SAM" id="MobiDB-lite"/>
    </source>
</evidence>
<dbReference type="PROSITE" id="PS50112">
    <property type="entry name" value="PAS"/>
    <property type="match status" value="2"/>
</dbReference>
<dbReference type="InterPro" id="IPR035965">
    <property type="entry name" value="PAS-like_dom_sf"/>
</dbReference>
<feature type="domain" description="PAS" evidence="3">
    <location>
        <begin position="80"/>
        <end position="112"/>
    </location>
</feature>
<keyword evidence="2" id="KW-1133">Transmembrane helix</keyword>
<dbReference type="GO" id="GO:0006355">
    <property type="term" value="P:regulation of DNA-templated transcription"/>
    <property type="evidence" value="ECO:0007669"/>
    <property type="project" value="InterPro"/>
</dbReference>
<dbReference type="Pfam" id="PF00989">
    <property type="entry name" value="PAS"/>
    <property type="match status" value="1"/>
</dbReference>
<protein>
    <recommendedName>
        <fullName evidence="9">GGDEF domain-containing protein</fullName>
    </recommendedName>
</protein>
<keyword evidence="8" id="KW-1185">Reference proteome</keyword>
<dbReference type="InterPro" id="IPR001633">
    <property type="entry name" value="EAL_dom"/>
</dbReference>
<dbReference type="Pfam" id="PF00563">
    <property type="entry name" value="EAL"/>
    <property type="match status" value="1"/>
</dbReference>
<dbReference type="NCBIfam" id="TIGR00229">
    <property type="entry name" value="sensory_box"/>
    <property type="match status" value="1"/>
</dbReference>
<dbReference type="PROSITE" id="PS50883">
    <property type="entry name" value="EAL"/>
    <property type="match status" value="1"/>
</dbReference>
<dbReference type="NCBIfam" id="TIGR00254">
    <property type="entry name" value="GGDEF"/>
    <property type="match status" value="1"/>
</dbReference>
<organism evidence="7 8">
    <name type="scientific">Cellulomonas gelida</name>
    <dbReference type="NCBI Taxonomy" id="1712"/>
    <lineage>
        <taxon>Bacteria</taxon>
        <taxon>Bacillati</taxon>
        <taxon>Actinomycetota</taxon>
        <taxon>Actinomycetes</taxon>
        <taxon>Micrococcales</taxon>
        <taxon>Cellulomonadaceae</taxon>
        <taxon>Cellulomonas</taxon>
    </lineage>
</organism>
<feature type="domain" description="GGDEF" evidence="6">
    <location>
        <begin position="358"/>
        <end position="493"/>
    </location>
</feature>
<evidence type="ECO:0000259" key="5">
    <source>
        <dbReference type="PROSITE" id="PS50883"/>
    </source>
</evidence>
<reference evidence="7 8" key="1">
    <citation type="submission" date="2019-06" db="EMBL/GenBank/DDBJ databases">
        <title>Whole genome shotgun sequence of Cellulomonas gelida NBRC 3748.</title>
        <authorList>
            <person name="Hosoyama A."/>
            <person name="Uohara A."/>
            <person name="Ohji S."/>
            <person name="Ichikawa N."/>
        </authorList>
    </citation>
    <scope>NUCLEOTIDE SEQUENCE [LARGE SCALE GENOMIC DNA]</scope>
    <source>
        <strain evidence="7 8">NBRC 3748</strain>
    </source>
</reference>
<keyword evidence="2" id="KW-0472">Membrane</keyword>
<accession>A0A4Y3KLI4</accession>
<keyword evidence="2" id="KW-0812">Transmembrane</keyword>
<dbReference type="RefSeq" id="WP_229747442.1">
    <property type="nucleotide sequence ID" value="NZ_BJLQ01000030.1"/>
</dbReference>
<dbReference type="Pfam" id="PF13426">
    <property type="entry name" value="PAS_9"/>
    <property type="match status" value="1"/>
</dbReference>
<dbReference type="InterPro" id="IPR052155">
    <property type="entry name" value="Biofilm_reg_signaling"/>
</dbReference>
<feature type="transmembrane region" description="Helical" evidence="2">
    <location>
        <begin position="23"/>
        <end position="46"/>
    </location>
</feature>
<dbReference type="SMART" id="SM00086">
    <property type="entry name" value="PAC"/>
    <property type="match status" value="1"/>
</dbReference>
<dbReference type="CDD" id="cd01949">
    <property type="entry name" value="GGDEF"/>
    <property type="match status" value="1"/>
</dbReference>
<dbReference type="PANTHER" id="PTHR44757:SF2">
    <property type="entry name" value="BIOFILM ARCHITECTURE MAINTENANCE PROTEIN MBAA"/>
    <property type="match status" value="1"/>
</dbReference>
<dbReference type="Gene3D" id="3.20.20.450">
    <property type="entry name" value="EAL domain"/>
    <property type="match status" value="1"/>
</dbReference>
<dbReference type="InterPro" id="IPR043128">
    <property type="entry name" value="Rev_trsase/Diguanyl_cyclase"/>
</dbReference>
<dbReference type="CDD" id="cd00130">
    <property type="entry name" value="PAS"/>
    <property type="match status" value="2"/>
</dbReference>
<sequence length="809" mass="85086">MSAGRAPHDASVASLVSGTTDTVGVGLLVIAAIAVVALVWVLVLLARQRREVHRANGLLDLSRELRHRYDALQAVTKEGVLVVSLSGTVLDISERAAAILGLESDAVVGRHLTDLPVVLVNEQGLSMNPAAVLGYRTGRAGYTVDSQLVGVALPGPMGTQARMVQVASQLVAAADGDAPAVLTTLVDVTGSRQVEAALSRSETQFRVAMENAPIGMALVDLDWHIVEANAALAELLGTTVEALRGYPMEALGTPDSRASERLEVDRLLGGGQHRFSIEKRYQRADDHLVWVVLDAALVRSPTGEPDHFVVQVRDSTESRLQAEMLTHRAMHDPLTGLANRTLLQEVLQSVLEQPGVVDRVAVLACDLDGFKEINDRYGHAAGDEVLVHVAGVLRAATARRGTVARLGGDEFVVVVQDVDGPRAVFEVAGAIHAGLAEPVRVARRRLAVAASIGIALADPETVQGGAPGLLAAADSALYKAKAGGRGRTEVYDHSMARSSGSDLLRELTEALDADELVVHYQPIVDLADGRVVGYEALVRWQHPYRGLLLPAAFLSLAQEAGLAVPLGQLVATKVAEFVASSPDRTTWVSVNVSADQLGDGEFATTLLSEISRHRLMAGRIVVELTESSLVASGTRIRHELTQLSAAGVPILLDDFGTGVSPLSYLRDLPVAGVKLDMSFTSGIPDDPTAGKVVRALGALARELAMVTIAEGIEHAEQAEYLHRNGWRYGQGWLYGGAQPAPPPAESAAPSPVAPAFVRDATRSAPVAADLPTPSGPSMPGMSSGPAPVPPGGRPPSHGTTAGPLPRPPH</sequence>